<dbReference type="Proteomes" id="UP000651156">
    <property type="component" value="Unassembled WGS sequence"/>
</dbReference>
<dbReference type="SUPFAM" id="SSF46785">
    <property type="entry name" value="Winged helix' DNA-binding domain"/>
    <property type="match status" value="1"/>
</dbReference>
<dbReference type="PANTHER" id="PTHR33154">
    <property type="entry name" value="TRANSCRIPTIONAL REGULATOR, ARSR FAMILY"/>
    <property type="match status" value="1"/>
</dbReference>
<evidence type="ECO:0000256" key="2">
    <source>
        <dbReference type="ARBA" id="ARBA00023125"/>
    </source>
</evidence>
<evidence type="ECO:0000259" key="4">
    <source>
        <dbReference type="PROSITE" id="PS50987"/>
    </source>
</evidence>
<dbReference type="PANTHER" id="PTHR33154:SF35">
    <property type="entry name" value="TRANSCRIPTIONAL REGULATOR, ARSR FAMILY"/>
    <property type="match status" value="1"/>
</dbReference>
<evidence type="ECO:0000313" key="5">
    <source>
        <dbReference type="EMBL" id="MBE9192545.1"/>
    </source>
</evidence>
<name>A0ABR9UX38_9CHRO</name>
<keyword evidence="1" id="KW-0805">Transcription regulation</keyword>
<dbReference type="CDD" id="cd00090">
    <property type="entry name" value="HTH_ARSR"/>
    <property type="match status" value="1"/>
</dbReference>
<gene>
    <name evidence="5" type="ORF">IQ230_19765</name>
</gene>
<dbReference type="NCBIfam" id="NF033788">
    <property type="entry name" value="HTH_metalloreg"/>
    <property type="match status" value="1"/>
</dbReference>
<dbReference type="SMART" id="SM00418">
    <property type="entry name" value="HTH_ARSR"/>
    <property type="match status" value="1"/>
</dbReference>
<evidence type="ECO:0000256" key="1">
    <source>
        <dbReference type="ARBA" id="ARBA00023015"/>
    </source>
</evidence>
<keyword evidence="6" id="KW-1185">Reference proteome</keyword>
<dbReference type="InterPro" id="IPR036388">
    <property type="entry name" value="WH-like_DNA-bd_sf"/>
</dbReference>
<dbReference type="Pfam" id="PF01022">
    <property type="entry name" value="HTH_5"/>
    <property type="match status" value="1"/>
</dbReference>
<evidence type="ECO:0000313" key="6">
    <source>
        <dbReference type="Proteomes" id="UP000651156"/>
    </source>
</evidence>
<comment type="caution">
    <text evidence="5">The sequence shown here is derived from an EMBL/GenBank/DDBJ whole genome shotgun (WGS) entry which is preliminary data.</text>
</comment>
<organism evidence="5 6">
    <name type="scientific">Gloeocapsopsis crepidinum LEGE 06123</name>
    <dbReference type="NCBI Taxonomy" id="588587"/>
    <lineage>
        <taxon>Bacteria</taxon>
        <taxon>Bacillati</taxon>
        <taxon>Cyanobacteriota</taxon>
        <taxon>Cyanophyceae</taxon>
        <taxon>Oscillatoriophycideae</taxon>
        <taxon>Chroococcales</taxon>
        <taxon>Chroococcaceae</taxon>
        <taxon>Gloeocapsopsis</taxon>
    </lineage>
</organism>
<dbReference type="InterPro" id="IPR051081">
    <property type="entry name" value="HTH_MetalResp_TranReg"/>
</dbReference>
<dbReference type="Gene3D" id="1.10.10.10">
    <property type="entry name" value="Winged helix-like DNA-binding domain superfamily/Winged helix DNA-binding domain"/>
    <property type="match status" value="1"/>
</dbReference>
<dbReference type="InterPro" id="IPR036390">
    <property type="entry name" value="WH_DNA-bd_sf"/>
</dbReference>
<dbReference type="PROSITE" id="PS50987">
    <property type="entry name" value="HTH_ARSR_2"/>
    <property type="match status" value="1"/>
</dbReference>
<sequence>MEQDAMQSLLRFFKVLANESRLKILGILASRECSVEELATLLQLKEPTVSHHLNKLKELNLVKMHPEGNTHLYQLDGEALQGISKEIFSPKQMASLAENIEGEAWERKVLQNFLVDGRLKEIPASRKKRVVILKWLANQFEFGVKYPEIKVNTILKHHHEDCATLRRELIGYQLMQRESGTYWRVLNE</sequence>
<keyword evidence="3" id="KW-0804">Transcription</keyword>
<dbReference type="PRINTS" id="PR00778">
    <property type="entry name" value="HTHARSR"/>
</dbReference>
<dbReference type="InterPro" id="IPR001845">
    <property type="entry name" value="HTH_ArsR_DNA-bd_dom"/>
</dbReference>
<accession>A0ABR9UX38</accession>
<dbReference type="InterPro" id="IPR011991">
    <property type="entry name" value="ArsR-like_HTH"/>
</dbReference>
<feature type="domain" description="HTH arsR-type" evidence="4">
    <location>
        <begin position="1"/>
        <end position="95"/>
    </location>
</feature>
<reference evidence="5 6" key="1">
    <citation type="submission" date="2020-10" db="EMBL/GenBank/DDBJ databases">
        <authorList>
            <person name="Castelo-Branco R."/>
            <person name="Eusebio N."/>
            <person name="Adriana R."/>
            <person name="Vieira A."/>
            <person name="Brugerolle De Fraissinette N."/>
            <person name="Rezende De Castro R."/>
            <person name="Schneider M.P."/>
            <person name="Vasconcelos V."/>
            <person name="Leao P.N."/>
        </authorList>
    </citation>
    <scope>NUCLEOTIDE SEQUENCE [LARGE SCALE GENOMIC DNA]</scope>
    <source>
        <strain evidence="5 6">LEGE 06123</strain>
    </source>
</reference>
<evidence type="ECO:0000256" key="3">
    <source>
        <dbReference type="ARBA" id="ARBA00023163"/>
    </source>
</evidence>
<protein>
    <submittedName>
        <fullName evidence="5">Metalloregulator ArsR/SmtB family transcription factor</fullName>
    </submittedName>
</protein>
<dbReference type="Pfam" id="PF09860">
    <property type="entry name" value="DUF2087"/>
    <property type="match status" value="1"/>
</dbReference>
<dbReference type="InterPro" id="IPR018656">
    <property type="entry name" value="DUF2087"/>
</dbReference>
<proteinExistence type="predicted"/>
<keyword evidence="2" id="KW-0238">DNA-binding</keyword>
<dbReference type="EMBL" id="JADEWN010000058">
    <property type="protein sequence ID" value="MBE9192545.1"/>
    <property type="molecule type" value="Genomic_DNA"/>
</dbReference>